<organism evidence="1 2">
    <name type="scientific">Eretmocerus hayati</name>
    <dbReference type="NCBI Taxonomy" id="131215"/>
    <lineage>
        <taxon>Eukaryota</taxon>
        <taxon>Metazoa</taxon>
        <taxon>Ecdysozoa</taxon>
        <taxon>Arthropoda</taxon>
        <taxon>Hexapoda</taxon>
        <taxon>Insecta</taxon>
        <taxon>Pterygota</taxon>
        <taxon>Neoptera</taxon>
        <taxon>Endopterygota</taxon>
        <taxon>Hymenoptera</taxon>
        <taxon>Apocrita</taxon>
        <taxon>Proctotrupomorpha</taxon>
        <taxon>Chalcidoidea</taxon>
        <taxon>Aphelinidae</taxon>
        <taxon>Aphelininae</taxon>
        <taxon>Eretmocerus</taxon>
    </lineage>
</organism>
<evidence type="ECO:0000313" key="1">
    <source>
        <dbReference type="EMBL" id="KAJ8679196.1"/>
    </source>
</evidence>
<keyword evidence="2" id="KW-1185">Reference proteome</keyword>
<proteinExistence type="predicted"/>
<dbReference type="EMBL" id="CM056742">
    <property type="protein sequence ID" value="KAJ8679196.1"/>
    <property type="molecule type" value="Genomic_DNA"/>
</dbReference>
<dbReference type="Proteomes" id="UP001239111">
    <property type="component" value="Chromosome 2"/>
</dbReference>
<protein>
    <submittedName>
        <fullName evidence="1">Uncharacterized protein</fullName>
    </submittedName>
</protein>
<sequence>MIGMSSVIGAPSDSETDDAVVELKCPSKETTVKNYLEGNTIKSKLKAQIQLQMFFANKAKEYFCVASPHEEKDNKLHIIVEKYDEDFTKGLLHSAMTFWEGANFPKLMRQV</sequence>
<accession>A0ACC2P8L1</accession>
<gene>
    <name evidence="1" type="ORF">QAD02_014983</name>
</gene>
<name>A0ACC2P8L1_9HYME</name>
<reference evidence="1" key="1">
    <citation type="submission" date="2023-04" db="EMBL/GenBank/DDBJ databases">
        <title>A chromosome-level genome assembly of the parasitoid wasp Eretmocerus hayati.</title>
        <authorList>
            <person name="Zhong Y."/>
            <person name="Liu S."/>
            <person name="Liu Y."/>
        </authorList>
    </citation>
    <scope>NUCLEOTIDE SEQUENCE</scope>
    <source>
        <strain evidence="1">ZJU_SS_LIU_2023</strain>
    </source>
</reference>
<comment type="caution">
    <text evidence="1">The sequence shown here is derived from an EMBL/GenBank/DDBJ whole genome shotgun (WGS) entry which is preliminary data.</text>
</comment>
<evidence type="ECO:0000313" key="2">
    <source>
        <dbReference type="Proteomes" id="UP001239111"/>
    </source>
</evidence>